<accession>A0A328C3S0</accession>
<comment type="caution">
    <text evidence="1">The sequence shown here is derived from an EMBL/GenBank/DDBJ whole genome shotgun (WGS) entry which is preliminary data.</text>
</comment>
<dbReference type="InterPro" id="IPR045352">
    <property type="entry name" value="DUF6530"/>
</dbReference>
<gene>
    <name evidence="1" type="ORF">C5N92_00740</name>
</gene>
<organism evidence="1 2">
    <name type="scientific">Glaesserella australis</name>
    <dbReference type="NCBI Taxonomy" id="2094024"/>
    <lineage>
        <taxon>Bacteria</taxon>
        <taxon>Pseudomonadati</taxon>
        <taxon>Pseudomonadota</taxon>
        <taxon>Gammaproteobacteria</taxon>
        <taxon>Pasteurellales</taxon>
        <taxon>Pasteurellaceae</taxon>
        <taxon>Glaesserella</taxon>
    </lineage>
</organism>
<dbReference type="AlphaFoldDB" id="A0A328C3S0"/>
<dbReference type="EMBL" id="PTPX01000001">
    <property type="protein sequence ID" value="RAL19932.1"/>
    <property type="molecule type" value="Genomic_DNA"/>
</dbReference>
<keyword evidence="2" id="KW-1185">Reference proteome</keyword>
<dbReference type="OrthoDB" id="1550511at2"/>
<dbReference type="Proteomes" id="UP000248689">
    <property type="component" value="Unassembled WGS sequence"/>
</dbReference>
<dbReference type="RefSeq" id="WP_111748973.1">
    <property type="nucleotide sequence ID" value="NZ_PTPX01000001.1"/>
</dbReference>
<proteinExistence type="predicted"/>
<dbReference type="Pfam" id="PF20140">
    <property type="entry name" value="DUF6530"/>
    <property type="match status" value="1"/>
</dbReference>
<sequence length="141" mass="16155">MEIPNHLKHTPILKVENYDKIDGPYRNETDAKGLSLGLAQWRDSGDDALSVKIWRYTGEKWSRQSEEIPLHRVIDLATLVCSAISCVKNGNFLNNSDFIITKRLDENLISELTEKLNDNYIKQDLDEPLKRLALALKNIGY</sequence>
<name>A0A328C3S0_9PAST</name>
<reference evidence="2" key="1">
    <citation type="submission" date="2018-02" db="EMBL/GenBank/DDBJ databases">
        <title>Glaesserella australis sp. nov., isolated from the lungs of pigs.</title>
        <authorList>
            <person name="Turni C."/>
            <person name="Christensen H."/>
        </authorList>
    </citation>
    <scope>NUCLEOTIDE SEQUENCE [LARGE SCALE GENOMIC DNA]</scope>
    <source>
        <strain evidence="2">HS4635</strain>
    </source>
</reference>
<evidence type="ECO:0000313" key="1">
    <source>
        <dbReference type="EMBL" id="RAL19932.1"/>
    </source>
</evidence>
<evidence type="ECO:0000313" key="2">
    <source>
        <dbReference type="Proteomes" id="UP000248689"/>
    </source>
</evidence>
<protein>
    <submittedName>
        <fullName evidence="1">Uncharacterized protein</fullName>
    </submittedName>
</protein>